<evidence type="ECO:0000256" key="1">
    <source>
        <dbReference type="SAM" id="MobiDB-lite"/>
    </source>
</evidence>
<sequence>MLKIIFPSSERTSDNNPRDQTKETLFVFKNILPNAANSLRVGRRDHEYNNIQTIRLAKKMPPRPFSQLLLFRSFTITSTNPSSQ</sequence>
<keyword evidence="3" id="KW-1185">Reference proteome</keyword>
<feature type="region of interest" description="Disordered" evidence="1">
    <location>
        <begin position="1"/>
        <end position="20"/>
    </location>
</feature>
<reference evidence="2" key="1">
    <citation type="thesis" date="2020" institute="ProQuest LLC" country="789 East Eisenhower Parkway, Ann Arbor, MI, USA">
        <title>Comparative Genomics and Chromosome Evolution.</title>
        <authorList>
            <person name="Mudd A.B."/>
        </authorList>
    </citation>
    <scope>NUCLEOTIDE SEQUENCE</scope>
    <source>
        <strain evidence="2">1538</strain>
        <tissue evidence="2">Blood</tissue>
    </source>
</reference>
<dbReference type="AlphaFoldDB" id="A0AAV3AS31"/>
<evidence type="ECO:0000313" key="3">
    <source>
        <dbReference type="Proteomes" id="UP001181693"/>
    </source>
</evidence>
<gene>
    <name evidence="2" type="ORF">GDO54_009696</name>
</gene>
<comment type="caution">
    <text evidence="2">The sequence shown here is derived from an EMBL/GenBank/DDBJ whole genome shotgun (WGS) entry which is preliminary data.</text>
</comment>
<dbReference type="Proteomes" id="UP001181693">
    <property type="component" value="Unassembled WGS sequence"/>
</dbReference>
<dbReference type="EMBL" id="DYDO01000003">
    <property type="protein sequence ID" value="DBA29472.1"/>
    <property type="molecule type" value="Genomic_DNA"/>
</dbReference>
<protein>
    <submittedName>
        <fullName evidence="2">Uncharacterized protein</fullName>
    </submittedName>
</protein>
<evidence type="ECO:0000313" key="2">
    <source>
        <dbReference type="EMBL" id="DBA29472.1"/>
    </source>
</evidence>
<name>A0AAV3AS31_PYXAD</name>
<proteinExistence type="predicted"/>
<organism evidence="2 3">
    <name type="scientific">Pyxicephalus adspersus</name>
    <name type="common">African bullfrog</name>
    <dbReference type="NCBI Taxonomy" id="30357"/>
    <lineage>
        <taxon>Eukaryota</taxon>
        <taxon>Metazoa</taxon>
        <taxon>Chordata</taxon>
        <taxon>Craniata</taxon>
        <taxon>Vertebrata</taxon>
        <taxon>Euteleostomi</taxon>
        <taxon>Amphibia</taxon>
        <taxon>Batrachia</taxon>
        <taxon>Anura</taxon>
        <taxon>Neobatrachia</taxon>
        <taxon>Ranoidea</taxon>
        <taxon>Pyxicephalidae</taxon>
        <taxon>Pyxicephalinae</taxon>
        <taxon>Pyxicephalus</taxon>
    </lineage>
</organism>
<feature type="compositionally biased region" description="Basic and acidic residues" evidence="1">
    <location>
        <begin position="11"/>
        <end position="20"/>
    </location>
</feature>
<accession>A0AAV3AS31</accession>